<reference evidence="3" key="1">
    <citation type="submission" date="2015-07" db="EMBL/GenBank/DDBJ databases">
        <authorList>
            <person name="Rodrigo-Torres Lidia"/>
            <person name="Arahal R.David."/>
        </authorList>
    </citation>
    <scope>NUCLEOTIDE SEQUENCE [LARGE SCALE GENOMIC DNA]</scope>
    <source>
        <strain evidence="3">CECT 5096</strain>
    </source>
</reference>
<feature type="chain" id="PRO_5009787817" description="DUF4864 domain-containing protein" evidence="1">
    <location>
        <begin position="27"/>
        <end position="144"/>
    </location>
</feature>
<dbReference type="RefSeq" id="WP_055120668.1">
    <property type="nucleotide sequence ID" value="NZ_CANMGD010000008.1"/>
</dbReference>
<dbReference type="OrthoDB" id="9130422at2"/>
<evidence type="ECO:0000313" key="3">
    <source>
        <dbReference type="Proteomes" id="UP000049983"/>
    </source>
</evidence>
<dbReference type="STRING" id="311410.LA5095_05373"/>
<dbReference type="EMBL" id="CXWC01000014">
    <property type="protein sequence ID" value="CTQ77988.1"/>
    <property type="molecule type" value="Genomic_DNA"/>
</dbReference>
<dbReference type="AlphaFoldDB" id="A0A0M6ZJ07"/>
<feature type="signal peptide" evidence="1">
    <location>
        <begin position="1"/>
        <end position="26"/>
    </location>
</feature>
<dbReference type="GeneID" id="97672644"/>
<keyword evidence="3" id="KW-1185">Reference proteome</keyword>
<accession>A0A0M6ZJ07</accession>
<evidence type="ECO:0000256" key="1">
    <source>
        <dbReference type="SAM" id="SignalP"/>
    </source>
</evidence>
<proteinExistence type="predicted"/>
<organism evidence="2 3">
    <name type="scientific">Roseibium album</name>
    <dbReference type="NCBI Taxonomy" id="311410"/>
    <lineage>
        <taxon>Bacteria</taxon>
        <taxon>Pseudomonadati</taxon>
        <taxon>Pseudomonadota</taxon>
        <taxon>Alphaproteobacteria</taxon>
        <taxon>Hyphomicrobiales</taxon>
        <taxon>Stappiaceae</taxon>
        <taxon>Roseibium</taxon>
    </lineage>
</organism>
<dbReference type="Proteomes" id="UP000049983">
    <property type="component" value="Unassembled WGS sequence"/>
</dbReference>
<name>A0A0M6ZJ07_9HYPH</name>
<dbReference type="InterPro" id="IPR032347">
    <property type="entry name" value="DUF4864"/>
</dbReference>
<sequence length="144" mass="16122">MARFRFWKTMVSAAVLTVFSLGPTVAEETLDSNAFQRIIKNQMNAFAAGNAKTAYSFATNSLQQKFQSPELFMEMVRQGYQPVYNPKSVTFGQSKITKFGPTQEVHVVGPKGKNWLVLYSFEQQEDGSWRISGCYLTKSDGLAA</sequence>
<evidence type="ECO:0008006" key="4">
    <source>
        <dbReference type="Google" id="ProtNLM"/>
    </source>
</evidence>
<keyword evidence="1" id="KW-0732">Signal</keyword>
<evidence type="ECO:0000313" key="2">
    <source>
        <dbReference type="EMBL" id="CTQ77988.1"/>
    </source>
</evidence>
<protein>
    <recommendedName>
        <fullName evidence="4">DUF4864 domain-containing protein</fullName>
    </recommendedName>
</protein>
<dbReference type="Pfam" id="PF16156">
    <property type="entry name" value="DUF4864"/>
    <property type="match status" value="1"/>
</dbReference>
<gene>
    <name evidence="2" type="ORF">LA5096_05391</name>
</gene>